<evidence type="ECO:0000313" key="2">
    <source>
        <dbReference type="EMBL" id="MCH5596964.1"/>
    </source>
</evidence>
<name>A0ABS9SF24_9BACT</name>
<dbReference type="PANTHER" id="PTHR31956:SF1">
    <property type="entry name" value="NON-SPECIFIC PHOSPHOLIPASE C1"/>
    <property type="match status" value="1"/>
</dbReference>
<proteinExistence type="predicted"/>
<dbReference type="PANTHER" id="PTHR31956">
    <property type="entry name" value="NON-SPECIFIC PHOSPHOLIPASE C4-RELATED"/>
    <property type="match status" value="1"/>
</dbReference>
<dbReference type="Gene3D" id="3.40.720.10">
    <property type="entry name" value="Alkaline Phosphatase, subunit A"/>
    <property type="match status" value="1"/>
</dbReference>
<dbReference type="Pfam" id="PF04185">
    <property type="entry name" value="Phosphoesterase"/>
    <property type="match status" value="1"/>
</dbReference>
<comment type="caution">
    <text evidence="2">The sequence shown here is derived from an EMBL/GenBank/DDBJ whole genome shotgun (WGS) entry which is preliminary data.</text>
</comment>
<dbReference type="EMBL" id="JAKWBL010000001">
    <property type="protein sequence ID" value="MCH5596964.1"/>
    <property type="molecule type" value="Genomic_DNA"/>
</dbReference>
<accession>A0ABS9SF24</accession>
<keyword evidence="3" id="KW-1185">Reference proteome</keyword>
<organism evidence="2 3">
    <name type="scientific">Niabella ginsengisoli</name>
    <dbReference type="NCBI Taxonomy" id="522298"/>
    <lineage>
        <taxon>Bacteria</taxon>
        <taxon>Pseudomonadati</taxon>
        <taxon>Bacteroidota</taxon>
        <taxon>Chitinophagia</taxon>
        <taxon>Chitinophagales</taxon>
        <taxon>Chitinophagaceae</taxon>
        <taxon>Niabella</taxon>
    </lineage>
</organism>
<gene>
    <name evidence="2" type="ORF">MKP09_03025</name>
</gene>
<dbReference type="RefSeq" id="WP_240826374.1">
    <property type="nucleotide sequence ID" value="NZ_JAKWBL010000001.1"/>
</dbReference>
<evidence type="ECO:0000313" key="3">
    <source>
        <dbReference type="Proteomes" id="UP001202248"/>
    </source>
</evidence>
<evidence type="ECO:0008006" key="4">
    <source>
        <dbReference type="Google" id="ProtNLM"/>
    </source>
</evidence>
<reference evidence="2 3" key="1">
    <citation type="submission" date="2022-02" db="EMBL/GenBank/DDBJ databases">
        <authorList>
            <person name="Min J."/>
        </authorList>
    </citation>
    <scope>NUCLEOTIDE SEQUENCE [LARGE SCALE GENOMIC DNA]</scope>
    <source>
        <strain evidence="2 3">GR10-1</strain>
    </source>
</reference>
<protein>
    <recommendedName>
        <fullName evidence="4">Phospholipase</fullName>
    </recommendedName>
</protein>
<dbReference type="InterPro" id="IPR017850">
    <property type="entry name" value="Alkaline_phosphatase_core_sf"/>
</dbReference>
<keyword evidence="1" id="KW-0378">Hydrolase</keyword>
<dbReference type="Proteomes" id="UP001202248">
    <property type="component" value="Unassembled WGS sequence"/>
</dbReference>
<dbReference type="InterPro" id="IPR007312">
    <property type="entry name" value="Phosphoesterase"/>
</dbReference>
<evidence type="ECO:0000256" key="1">
    <source>
        <dbReference type="ARBA" id="ARBA00022801"/>
    </source>
</evidence>
<sequence>MSDKEKQLFQNAFTTNIGDPDYHNLTQLKYKEKGKEQELEVPAGDIFHQFRKDVNEGNLPTISWLAGPQKFSDHPSAPWYGAWYLSEILDILTKNPEVWQKTIFIITYDENDGYFDHVPPFSISDNKLPGTGKCMPEIDTEIEHVRFDNEVKQGIPANQAREGAVGLGFRVPMIIASPWSRGGKVCSQLFEHTSISSISGNILQ</sequence>